<dbReference type="NCBIfam" id="TIGR00229">
    <property type="entry name" value="sensory_box"/>
    <property type="match status" value="2"/>
</dbReference>
<dbReference type="InterPro" id="IPR043128">
    <property type="entry name" value="Rev_trsase/Diguanyl_cyclase"/>
</dbReference>
<feature type="transmembrane region" description="Helical" evidence="1">
    <location>
        <begin position="209"/>
        <end position="231"/>
    </location>
</feature>
<sequence>MVKPHPNRTHSGPSRRRDTASFAGLALHRDLIGKAFTAIVVAFILCAIGLNTFLARRQTHEQENSVGTLHEWGRLKRDLDQVQQIMLDEHGELNTLIGTRAFYKRAPYYFPMATLLDLTNDARSGCRDRQDCLSRLDELDDLMRKLGEHSQALAIRVNERPGSVSLGDPELNEIDAYFYSVLEHVVDVRMEADATLDSVVSKSSSDSKWVSNALLVSGFTAAALLLVLLRWNARIARRLRAALRLADSARARYQRFFDEHPLPIWIYDNASLGLVAANGAAQRSFGYQEEELLDMSLEDVHSADEFKRLKTFFESSAGASFGETRAAGVWRYRTRAGEQKSMDVHHLNVAFEGRASTMAVMVDVTLELVARAELFESKQTLEYVLDHIPQGIAWKNAKHSYVGGNEIYARDAGLPSREALIGLSDHDLLWGTDPNVAQDEDVRVMSGELTRRHFERSAIAVNGSEVWISETKLPLKDQNGNIVGVLIAYDNITARRNAELVLRLQGRAIDASINGIVIAEVRAERNVVMFANAAFERITGYSSADVTGSDCNALFQLTGDPQKWAEVRAALDHHTEANVTLSCFRKNGERFWNNVLVAPVRDEQGHVTHHVGVMSDVTALVEYQARLEHQAKYDVLTELPNRTLLDERLSEAIKRASDANSQVSVMFLDLDRFKEVNDSLGHRVGDMLLASVARRLQRLVRSTDLVARYGGDEFIIVAARASSEQLVPMLERLIAAMTEAFYVGERELYVEASIGVSTFPQDGADADTLIRNADAAMYLAKSRGRNGYQFYRPELNRAAAERLQLSTRLRRAAKTKSLQVAYQPQIDMVTGRIFGAEALLRWHDAELGVVSPAVFIPIAEETGLIQGIGEWVLRTACEQASQWRAQGLPPIRVSVNVSPVQLERSDLVGVVRAALHDSGCDADMLELEVTEGALMRNADDAARVLHDLRELGVKIAIDDFGTGYSSLSYLQRFSVDRIKIDKVFVQEIGRGTEYEALTLAVIAIAEALKFDVIAEGVETDVQRGFLVEHGCSEGQGFLYSAAVPGNAIAGMLRSAATEADLREEGEYAD</sequence>
<reference evidence="6 7" key="1">
    <citation type="submission" date="2018-06" db="EMBL/GenBank/DDBJ databases">
        <title>Genomic Encyclopedia of Type Strains, Phase III (KMG-III): the genomes of soil and plant-associated and newly described type strains.</title>
        <authorList>
            <person name="Whitman W."/>
        </authorList>
    </citation>
    <scope>NUCLEOTIDE SEQUENCE [LARGE SCALE GENOMIC DNA]</scope>
    <source>
        <strain evidence="6 7">LMG 23644</strain>
    </source>
</reference>
<dbReference type="InterPro" id="IPR000160">
    <property type="entry name" value="GGDEF_dom"/>
</dbReference>
<dbReference type="SMART" id="SM00052">
    <property type="entry name" value="EAL"/>
    <property type="match status" value="1"/>
</dbReference>
<dbReference type="InterPro" id="IPR052155">
    <property type="entry name" value="Biofilm_reg_signaling"/>
</dbReference>
<dbReference type="GO" id="GO:0003824">
    <property type="term" value="F:catalytic activity"/>
    <property type="evidence" value="ECO:0007669"/>
    <property type="project" value="UniProtKB-ARBA"/>
</dbReference>
<dbReference type="InterPro" id="IPR001633">
    <property type="entry name" value="EAL_dom"/>
</dbReference>
<dbReference type="PANTHER" id="PTHR44757">
    <property type="entry name" value="DIGUANYLATE CYCLASE DGCP"/>
    <property type="match status" value="1"/>
</dbReference>
<keyword evidence="1" id="KW-0812">Transmembrane</keyword>
<feature type="domain" description="EAL" evidence="4">
    <location>
        <begin position="802"/>
        <end position="1056"/>
    </location>
</feature>
<evidence type="ECO:0000259" key="4">
    <source>
        <dbReference type="PROSITE" id="PS50883"/>
    </source>
</evidence>
<organism evidence="6 7">
    <name type="scientific">Paraburkholderia bryophila</name>
    <dbReference type="NCBI Taxonomy" id="420952"/>
    <lineage>
        <taxon>Bacteria</taxon>
        <taxon>Pseudomonadati</taxon>
        <taxon>Pseudomonadota</taxon>
        <taxon>Betaproteobacteria</taxon>
        <taxon>Burkholderiales</taxon>
        <taxon>Burkholderiaceae</taxon>
        <taxon>Paraburkholderia</taxon>
    </lineage>
</organism>
<dbReference type="InterPro" id="IPR035919">
    <property type="entry name" value="EAL_sf"/>
</dbReference>
<evidence type="ECO:0000259" key="5">
    <source>
        <dbReference type="PROSITE" id="PS50887"/>
    </source>
</evidence>
<dbReference type="PROSITE" id="PS50113">
    <property type="entry name" value="PAC"/>
    <property type="match status" value="2"/>
</dbReference>
<dbReference type="PROSITE" id="PS50887">
    <property type="entry name" value="GGDEF"/>
    <property type="match status" value="1"/>
</dbReference>
<dbReference type="SMART" id="SM00091">
    <property type="entry name" value="PAS"/>
    <property type="match status" value="2"/>
</dbReference>
<accession>A0A329C3M8</accession>
<dbReference type="SUPFAM" id="SSF55785">
    <property type="entry name" value="PYP-like sensor domain (PAS domain)"/>
    <property type="match status" value="3"/>
</dbReference>
<feature type="domain" description="PAS" evidence="2">
    <location>
        <begin position="249"/>
        <end position="304"/>
    </location>
</feature>
<dbReference type="Pfam" id="PF13188">
    <property type="entry name" value="PAS_8"/>
    <property type="match status" value="1"/>
</dbReference>
<dbReference type="Pfam" id="PF00990">
    <property type="entry name" value="GGDEF"/>
    <property type="match status" value="1"/>
</dbReference>
<dbReference type="Pfam" id="PF00563">
    <property type="entry name" value="EAL"/>
    <property type="match status" value="1"/>
</dbReference>
<evidence type="ECO:0000313" key="6">
    <source>
        <dbReference type="EMBL" id="RAS28870.1"/>
    </source>
</evidence>
<name>A0A329C3M8_9BURK</name>
<dbReference type="CDD" id="cd00130">
    <property type="entry name" value="PAS"/>
    <property type="match status" value="2"/>
</dbReference>
<evidence type="ECO:0000259" key="3">
    <source>
        <dbReference type="PROSITE" id="PS50113"/>
    </source>
</evidence>
<protein>
    <submittedName>
        <fullName evidence="6">PAS domain S-box-containing protein/diguanylate cyclase (GGDEF)-like protein</fullName>
    </submittedName>
</protein>
<dbReference type="Gene3D" id="3.20.20.450">
    <property type="entry name" value="EAL domain"/>
    <property type="match status" value="1"/>
</dbReference>
<gene>
    <name evidence="6" type="ORF">BX591_111150</name>
</gene>
<dbReference type="CDD" id="cd01949">
    <property type="entry name" value="GGDEF"/>
    <property type="match status" value="1"/>
</dbReference>
<dbReference type="InterPro" id="IPR013656">
    <property type="entry name" value="PAS_4"/>
</dbReference>
<dbReference type="PANTHER" id="PTHR44757:SF2">
    <property type="entry name" value="BIOFILM ARCHITECTURE MAINTENANCE PROTEIN MBAA"/>
    <property type="match status" value="1"/>
</dbReference>
<feature type="domain" description="PAC" evidence="3">
    <location>
        <begin position="577"/>
        <end position="629"/>
    </location>
</feature>
<feature type="domain" description="PAS" evidence="2">
    <location>
        <begin position="507"/>
        <end position="578"/>
    </location>
</feature>
<keyword evidence="1" id="KW-1133">Transmembrane helix</keyword>
<dbReference type="SMART" id="SM00267">
    <property type="entry name" value="GGDEF"/>
    <property type="match status" value="1"/>
</dbReference>
<dbReference type="EMBL" id="QLTK01000011">
    <property type="protein sequence ID" value="RAS28870.1"/>
    <property type="molecule type" value="Genomic_DNA"/>
</dbReference>
<dbReference type="PROSITE" id="PS50883">
    <property type="entry name" value="EAL"/>
    <property type="match status" value="1"/>
</dbReference>
<dbReference type="InterPro" id="IPR035965">
    <property type="entry name" value="PAS-like_dom_sf"/>
</dbReference>
<dbReference type="InterPro" id="IPR001610">
    <property type="entry name" value="PAC"/>
</dbReference>
<evidence type="ECO:0000256" key="1">
    <source>
        <dbReference type="SAM" id="Phobius"/>
    </source>
</evidence>
<comment type="caution">
    <text evidence="6">The sequence shown here is derived from an EMBL/GenBank/DDBJ whole genome shotgun (WGS) entry which is preliminary data.</text>
</comment>
<proteinExistence type="predicted"/>
<dbReference type="Gene3D" id="3.30.70.270">
    <property type="match status" value="1"/>
</dbReference>
<dbReference type="InterPro" id="IPR000700">
    <property type="entry name" value="PAS-assoc_C"/>
</dbReference>
<dbReference type="SUPFAM" id="SSF55073">
    <property type="entry name" value="Nucleotide cyclase"/>
    <property type="match status" value="1"/>
</dbReference>
<feature type="transmembrane region" description="Helical" evidence="1">
    <location>
        <begin position="35"/>
        <end position="54"/>
    </location>
</feature>
<dbReference type="Pfam" id="PF08448">
    <property type="entry name" value="PAS_4"/>
    <property type="match status" value="1"/>
</dbReference>
<feature type="domain" description="PAC" evidence="3">
    <location>
        <begin position="452"/>
        <end position="504"/>
    </location>
</feature>
<evidence type="ECO:0000259" key="2">
    <source>
        <dbReference type="PROSITE" id="PS50112"/>
    </source>
</evidence>
<dbReference type="Proteomes" id="UP000248918">
    <property type="component" value="Unassembled WGS sequence"/>
</dbReference>
<dbReference type="SMART" id="SM00086">
    <property type="entry name" value="PAC"/>
    <property type="match status" value="2"/>
</dbReference>
<evidence type="ECO:0000313" key="7">
    <source>
        <dbReference type="Proteomes" id="UP000248918"/>
    </source>
</evidence>
<dbReference type="SUPFAM" id="SSF141868">
    <property type="entry name" value="EAL domain-like"/>
    <property type="match status" value="1"/>
</dbReference>
<dbReference type="Pfam" id="PF13426">
    <property type="entry name" value="PAS_9"/>
    <property type="match status" value="1"/>
</dbReference>
<dbReference type="FunFam" id="3.30.70.270:FF:000001">
    <property type="entry name" value="Diguanylate cyclase domain protein"/>
    <property type="match status" value="1"/>
</dbReference>
<dbReference type="Gene3D" id="3.30.450.20">
    <property type="entry name" value="PAS domain"/>
    <property type="match status" value="3"/>
</dbReference>
<dbReference type="InterPro" id="IPR000014">
    <property type="entry name" value="PAS"/>
</dbReference>
<keyword evidence="1" id="KW-0472">Membrane</keyword>
<dbReference type="NCBIfam" id="TIGR00254">
    <property type="entry name" value="GGDEF"/>
    <property type="match status" value="1"/>
</dbReference>
<feature type="domain" description="GGDEF" evidence="5">
    <location>
        <begin position="661"/>
        <end position="793"/>
    </location>
</feature>
<dbReference type="PROSITE" id="PS50112">
    <property type="entry name" value="PAS"/>
    <property type="match status" value="2"/>
</dbReference>
<dbReference type="CDD" id="cd01948">
    <property type="entry name" value="EAL"/>
    <property type="match status" value="1"/>
</dbReference>
<dbReference type="OrthoDB" id="9813903at2"/>
<dbReference type="AlphaFoldDB" id="A0A329C3M8"/>
<dbReference type="InterPro" id="IPR029787">
    <property type="entry name" value="Nucleotide_cyclase"/>
</dbReference>